<gene>
    <name evidence="1" type="ORF">SPIL2461_LOCUS7839</name>
</gene>
<organism evidence="1 2">
    <name type="scientific">Symbiodinium pilosum</name>
    <name type="common">Dinoflagellate</name>
    <dbReference type="NCBI Taxonomy" id="2952"/>
    <lineage>
        <taxon>Eukaryota</taxon>
        <taxon>Sar</taxon>
        <taxon>Alveolata</taxon>
        <taxon>Dinophyceae</taxon>
        <taxon>Suessiales</taxon>
        <taxon>Symbiodiniaceae</taxon>
        <taxon>Symbiodinium</taxon>
    </lineage>
</organism>
<dbReference type="EMBL" id="CAJNIZ010012558">
    <property type="protein sequence ID" value="CAE7335322.1"/>
    <property type="molecule type" value="Genomic_DNA"/>
</dbReference>
<keyword evidence="2" id="KW-1185">Reference proteome</keyword>
<protein>
    <submittedName>
        <fullName evidence="1">Uncharacterized protein</fullName>
    </submittedName>
</protein>
<sequence>MVAWFKSEDAGSVWLSSVGGFEGRSIKSRVVRRIGAGFGADRPVTYIQGTDNGAYSFGKILKPDHTVCSVTRYTGGGKDRILQIASGEWLHGHHQKNVGVAWYKTAWLTAKERNPKGSMDWVVLCGTNGAKRAYDSMTLNLKNVAEKGTFGKFSSTQEIFVNKGSGAKTDFGVMELITWDRVLTEQEMKDSVQYLKWKLRAGAVLEVSERLAPESLNNFWRFGQQDRKGVSQETFEATLANGYKAAMTKWTHLRPYAKGFIRYDDGPAFATVKDLTPGAKYIYALYMMSHDEDFYHEALVSVNNGAKGRTWVNDDKNARFSGVAVATGSGQIKFRFEGVDKRVHLCRIAIARVGAAAIPKPASPPSRGMVAWFKSEHAGSIWPSSVGSFEGKADGYVHRTIEAGNGADRAVTTLKAGTSGSFSFGKVLPRTHSVCSVTRYSGKKQFRILQVAEPHNWLHGHHKGYSGVAEYNKVWLTDSSRHKNVRDWVVLCATNTRQRAYDSLSNSPKNVAKRAGAQLDGGPHEITINKGNRDKGDWQVMELITWNRALSETELRDSVEYLKWKLRTGAVLEVSEHLSTFHQNNFKAFADPGKDHVESQTFRPSLANGYRADLVGWTHTRGYASGFLRIADDQARAVVPGLVPAATYVYQLYMRIDYSSREGLCKVTVNHGRIGSTGQTEFLGPRFAGVAVATPRGEIIFEFERIDSRCALSGIAIVAVARPSALLETTSRVSYAPSARVTRGFFHLDLYQQCDTVLMLGGAGVEQCGRPSHRTIDSHPWQHKRPLPAALEHGSLLVASCWAERYRLLRRSRVVSAEQLRCVNGKWYNSLGEFGLSNLACEGCVQVAARGYAPYEKRNEQELYFFNRMALSIYTELGMTKELSETAKHKHCLEPSADGSMTVGAGTICPANMLAQVTGWASPQARIFKLLPEDKDECMSASPISRLSHMKCNAQLGDTNSKTVCKFAPLIQFGDFVDTGITRVKEDSEWPGWRNQLADNEVQCAEGEALTGFKLDSGLKTYRYECSKIGGLGACFDAFSSQVEVVDFGSKSWKKPLRKLTVSCGVNAVVGGFHFEFSEGGKWGRVRYRCCKAGGAPISIEPRGQKSQLVSRFDGVYCPTGRDGQTGRLTYVGSNGRSVTFQRSSGKWCVGEDCSEVTSSATPLHVEGAAFEVVNVSDFNGEFVGQMPKIDGSKALSLAEAMKLKPPKRPAQPPMPELEEFKAQQPQYSAECLNYENLWKDVTETFKDEEDSDVTKTSKLEADPATKDTTLDSYHPCEVAKTVGGVLGRHGGGDGSTAPENMMYDSWNACAAGDIGRAAVLGKLNYHLSLTNLILDMTEESLGSICPVIPDVTIAPLGVGQEINPNDICDSITELIPEIKKWTGPASNVGTSIEEYAVSQEAAAACDPIQVGFARAFCDIHCVRDAVIRGDRSIIRNLELATKKTNSNMKALVKWSAEAARTETGWLGDKLDYMHAINTAYLQEIHTMLTEQGSDQDQEALLQNTKILTDSMLQELAGYAEASSFNELSRITATGALTEFLQAPDLPNSPNATEAASLLSRLDVMHQTLQRAGNGQDKQRMLSHQIAESLRGLQHQASSQLRTLGIYRMESNASSYLARSKSALVQERHQVMVAMDHLWWQLRTKLDAYLDAAEEEVQSFQSSVEEMQSFMACNQGFTGLAASYTTSMAAMQRSHRHLRAAWLEGSNLLGELASVVADSEAFQGFVAEQGCHSELVRQTIQQLRSAIFGMAFLLQRFRAGHLPDPDTQAIKLATQRIQEAYFAAEAGCK</sequence>
<dbReference type="Proteomes" id="UP000649617">
    <property type="component" value="Unassembled WGS sequence"/>
</dbReference>
<evidence type="ECO:0000313" key="1">
    <source>
        <dbReference type="EMBL" id="CAE7335322.1"/>
    </source>
</evidence>
<name>A0A812P318_SYMPI</name>
<comment type="caution">
    <text evidence="1">The sequence shown here is derived from an EMBL/GenBank/DDBJ whole genome shotgun (WGS) entry which is preliminary data.</text>
</comment>
<accession>A0A812P318</accession>
<dbReference type="OrthoDB" id="428886at2759"/>
<evidence type="ECO:0000313" key="2">
    <source>
        <dbReference type="Proteomes" id="UP000649617"/>
    </source>
</evidence>
<reference evidence="1" key="1">
    <citation type="submission" date="2021-02" db="EMBL/GenBank/DDBJ databases">
        <authorList>
            <person name="Dougan E. K."/>
            <person name="Rhodes N."/>
            <person name="Thang M."/>
            <person name="Chan C."/>
        </authorList>
    </citation>
    <scope>NUCLEOTIDE SEQUENCE</scope>
</reference>
<proteinExistence type="predicted"/>